<comment type="caution">
    <text evidence="2">The sequence shown here is derived from an EMBL/GenBank/DDBJ whole genome shotgun (WGS) entry which is preliminary data.</text>
</comment>
<dbReference type="Pfam" id="PF01717">
    <property type="entry name" value="Meth_synt_2"/>
    <property type="match status" value="1"/>
</dbReference>
<dbReference type="Gene3D" id="3.20.20.210">
    <property type="match status" value="1"/>
</dbReference>
<evidence type="ECO:0000313" key="2">
    <source>
        <dbReference type="EMBL" id="PWD49381.1"/>
    </source>
</evidence>
<evidence type="ECO:0000313" key="3">
    <source>
        <dbReference type="Proteomes" id="UP000245166"/>
    </source>
</evidence>
<dbReference type="SUPFAM" id="SSF51726">
    <property type="entry name" value="UROD/MetE-like"/>
    <property type="match status" value="1"/>
</dbReference>
<dbReference type="AlphaFoldDB" id="A0A2U1ZR12"/>
<name>A0A2U1ZR12_9MICO</name>
<keyword evidence="3" id="KW-1185">Reference proteome</keyword>
<evidence type="ECO:0000259" key="1">
    <source>
        <dbReference type="Pfam" id="PF01717"/>
    </source>
</evidence>
<dbReference type="InterPro" id="IPR002629">
    <property type="entry name" value="Met_Synth_C/arc"/>
</dbReference>
<dbReference type="Proteomes" id="UP000245166">
    <property type="component" value="Unassembled WGS sequence"/>
</dbReference>
<keyword evidence="2" id="KW-0808">Transferase</keyword>
<feature type="domain" description="Cobalamin-independent methionine synthase MetE C-terminal/archaeal" evidence="1">
    <location>
        <begin position="197"/>
        <end position="390"/>
    </location>
</feature>
<dbReference type="GO" id="GO:0003871">
    <property type="term" value="F:5-methyltetrahydropteroyltriglutamate-homocysteine S-methyltransferase activity"/>
    <property type="evidence" value="ECO:0007669"/>
    <property type="project" value="InterPro"/>
</dbReference>
<dbReference type="PANTHER" id="PTHR43844:SF1">
    <property type="entry name" value="METHIONINE SYNTHASE"/>
    <property type="match status" value="1"/>
</dbReference>
<dbReference type="PANTHER" id="PTHR43844">
    <property type="entry name" value="METHIONINE SYNTHASE"/>
    <property type="match status" value="1"/>
</dbReference>
<dbReference type="GO" id="GO:0009086">
    <property type="term" value="P:methionine biosynthetic process"/>
    <property type="evidence" value="ECO:0007669"/>
    <property type="project" value="InterPro"/>
</dbReference>
<reference evidence="2 3" key="1">
    <citation type="submission" date="2018-03" db="EMBL/GenBank/DDBJ databases">
        <title>Genome assembly of novel Miniimonas species PCH200.</title>
        <authorList>
            <person name="Thakur V."/>
            <person name="Kumar V."/>
            <person name="Singh D."/>
        </authorList>
    </citation>
    <scope>NUCLEOTIDE SEQUENCE [LARGE SCALE GENOMIC DNA]</scope>
    <source>
        <strain evidence="2 3">PCH200</strain>
    </source>
</reference>
<dbReference type="GO" id="GO:0008270">
    <property type="term" value="F:zinc ion binding"/>
    <property type="evidence" value="ECO:0007669"/>
    <property type="project" value="InterPro"/>
</dbReference>
<dbReference type="OrthoDB" id="244285at2"/>
<gene>
    <name evidence="2" type="ORF">C8046_00220</name>
</gene>
<dbReference type="RefSeq" id="WP_109227764.1">
    <property type="nucleotide sequence ID" value="NZ_PYHR01000002.1"/>
</dbReference>
<accession>A0A2U1ZR12</accession>
<dbReference type="CDD" id="cd03311">
    <property type="entry name" value="CIMS_C_terminal_like"/>
    <property type="match status" value="1"/>
</dbReference>
<protein>
    <submittedName>
        <fullName evidence="2">Epoxyalkane--coenzyme M transferase</fullName>
    </submittedName>
</protein>
<sequence>MRRSHDSVLTSHAGSLPRTERLVAANAARAAGEEVEGWEELLAAEVADLVLRQRETGIDLVGDGEYGKSMTSPMDFGSWWSYIFQRAEGLSLDEGGAWITDRHVSSPGDTRLTGFAFRRDQQAFREAYTDPTSGIFHGTPPVFPKVTGPLRYTGHAAIAADVANLRAAADAAGTSDAFITSLAPGSASRIANEHYASDEELLFAWADVMREEYVAVLDAGLILQIDDPSIAENYDQIEPEPALEDYLDFTRLRVEALNHALRGLPSDRIRYHLCWGSWHGPHTTDLGLRDILPTVLGINADAITFEAANVRHEHEYRVWEDVALPDGKILLPGVVSHATNVVEHPELVAERIVRIAERVGRENVVASTDCGLGGRVHGQIAWAKLRSLTEGAALATRTLWG</sequence>
<proteinExistence type="predicted"/>
<dbReference type="EMBL" id="PYHR01000002">
    <property type="protein sequence ID" value="PWD49381.1"/>
    <property type="molecule type" value="Genomic_DNA"/>
</dbReference>
<dbReference type="InterPro" id="IPR038071">
    <property type="entry name" value="UROD/MetE-like_sf"/>
</dbReference>
<organism evidence="2 3">
    <name type="scientific">Serinibacter arcticus</name>
    <dbReference type="NCBI Taxonomy" id="1655435"/>
    <lineage>
        <taxon>Bacteria</taxon>
        <taxon>Bacillati</taxon>
        <taxon>Actinomycetota</taxon>
        <taxon>Actinomycetes</taxon>
        <taxon>Micrococcales</taxon>
        <taxon>Beutenbergiaceae</taxon>
        <taxon>Serinibacter</taxon>
    </lineage>
</organism>